<evidence type="ECO:0000313" key="2">
    <source>
        <dbReference type="Proteomes" id="UP001244443"/>
    </source>
</evidence>
<dbReference type="Gene3D" id="3.90.930.1">
    <property type="match status" value="1"/>
</dbReference>
<dbReference type="Pfam" id="PF11832">
    <property type="entry name" value="DUF3352"/>
    <property type="match status" value="1"/>
</dbReference>
<dbReference type="Proteomes" id="UP001244443">
    <property type="component" value="Chromosome"/>
</dbReference>
<dbReference type="RefSeq" id="WP_308356618.1">
    <property type="nucleotide sequence ID" value="NZ_CP129970.2"/>
</dbReference>
<accession>A0AA51RD70</accession>
<dbReference type="EMBL" id="CP129970">
    <property type="protein sequence ID" value="WMN06710.1"/>
    <property type="molecule type" value="Genomic_DNA"/>
</dbReference>
<sequence length="653" mass="77047">MKKAIIVVSILLCILASSLIYFFYLKPVAKNKPLMAVPPSASIIFEIENPFEQWTNLTENSIWNYLKSDPYFKEIGEDMDELTRDMKSNENIWELVMNRPMVMSIHKTRTEDYDFLYVIDLQRATSLNFAKNYIKDFSDDIEKVYTRDFQQQEIIEIQFKDTPTRYYLYLYENLLSISSTHALIEESIAQLKRPIIIRDFDFIDISEELKSHDLNMYINYKELPKYLSIWIENDELNHDLFKMLKYSGLSLKANDQKLSASGYASIEKNQKNLLTALMKAGQGESRIGTIVPDNASYYMSLTFEDTKSFYKEMEALLENEEEGASYLESKQKIENYLNISIEDNFLNWIEEEIVLIQLNSNSDKNKVELAIAIRHEDFEEAQNQLNYIEEQIRKKTPVKFKRIQYKNHEIQFLSIKGFFKLLLGKAFSAIDKPYYTVMEDYVVFSNSPRTLGKIITAVQEKRTLDHTKEYAVFMENFQYEANLFIYLSSNELLSDAIRILDDKSWKELKIHEDYFRSFPMIGLQLGAEGDLLRHQIQMNYLNHEQITNWHALVNESIQYTEIAEGKDKTDDEDLISVENILPEDFNSKSFIEYFENGEVKFEVSLKDGKKQGRYFQFDSLGNMIIKGRYRNDEKSGIWRFYDENGELIRKERF</sequence>
<dbReference type="SUPFAM" id="SSF82185">
    <property type="entry name" value="Histone H3 K4-specific methyltransferase SET7/9 N-terminal domain"/>
    <property type="match status" value="1"/>
</dbReference>
<dbReference type="AlphaFoldDB" id="A0AA51RD70"/>
<dbReference type="InterPro" id="IPR021787">
    <property type="entry name" value="DUF3352"/>
</dbReference>
<protein>
    <submittedName>
        <fullName evidence="1">DUF3352 domain-containing protein</fullName>
    </submittedName>
</protein>
<organism evidence="1 2">
    <name type="scientific">Marivirga arenosa</name>
    <dbReference type="NCBI Taxonomy" id="3059076"/>
    <lineage>
        <taxon>Bacteria</taxon>
        <taxon>Pseudomonadati</taxon>
        <taxon>Bacteroidota</taxon>
        <taxon>Cytophagia</taxon>
        <taxon>Cytophagales</taxon>
        <taxon>Marivirgaceae</taxon>
        <taxon>Marivirga</taxon>
    </lineage>
</organism>
<name>A0AA51RD70_9BACT</name>
<proteinExistence type="predicted"/>
<reference evidence="1" key="1">
    <citation type="submission" date="2023-08" db="EMBL/GenBank/DDBJ databases">
        <title>Comparative genomics and taxonomic characterization of three novel marine species of genus Marivirga.</title>
        <authorList>
            <person name="Muhammad N."/>
            <person name="Kim S.-G."/>
        </authorList>
    </citation>
    <scope>NUCLEOTIDE SEQUENCE [LARGE SCALE GENOMIC DNA]</scope>
    <source>
        <strain evidence="1">ABR2-2</strain>
    </source>
</reference>
<gene>
    <name evidence="1" type="ORF">QYS48_33445</name>
</gene>
<evidence type="ECO:0000313" key="1">
    <source>
        <dbReference type="EMBL" id="WMN06710.1"/>
    </source>
</evidence>
<keyword evidence="2" id="KW-1185">Reference proteome</keyword>